<organism evidence="1 2">
    <name type="scientific">Saccharopolyspora taberi</name>
    <dbReference type="NCBI Taxonomy" id="60895"/>
    <lineage>
        <taxon>Bacteria</taxon>
        <taxon>Bacillati</taxon>
        <taxon>Actinomycetota</taxon>
        <taxon>Actinomycetes</taxon>
        <taxon>Pseudonocardiales</taxon>
        <taxon>Pseudonocardiaceae</taxon>
        <taxon>Saccharopolyspora</taxon>
    </lineage>
</organism>
<keyword evidence="2" id="KW-1185">Reference proteome</keyword>
<comment type="caution">
    <text evidence="1">The sequence shown here is derived from an EMBL/GenBank/DDBJ whole genome shotgun (WGS) entry which is preliminary data.</text>
</comment>
<evidence type="ECO:0000313" key="2">
    <source>
        <dbReference type="Proteomes" id="UP001500979"/>
    </source>
</evidence>
<name>A0ABN3VI56_9PSEU</name>
<dbReference type="PANTHER" id="PTHR35399:SF4">
    <property type="entry name" value="MEMBRANE PROTEIN"/>
    <property type="match status" value="1"/>
</dbReference>
<accession>A0ABN3VI56</accession>
<dbReference type="EMBL" id="BAAAUX010000019">
    <property type="protein sequence ID" value="GAA2805420.1"/>
    <property type="molecule type" value="Genomic_DNA"/>
</dbReference>
<proteinExistence type="predicted"/>
<protein>
    <submittedName>
        <fullName evidence="1">PhoX family protein</fullName>
    </submittedName>
</protein>
<sequence>MDLSRRQFVNRSLLGGIGIALVGNVGAVTAAAPAAADDGEPAGYGPLVADPAGRLSLPAGFSYKIVTEAGKTTLESGEPTPQKHDGMATFIRPDGGSVIVYNHEIKVSHNAEFPVPRLPGLTYDPIAPGGCTVVEVDAEGNRVTEYVALAGTQTNCAGGRTPWNTWLSCEETEDRAGKDGLQFDHGFTFEVDPYNRQANQDPKPIKALGRFSHEAAVVDPNTGHIYQTEDASGPNGLFYRFTPPASALPLGPGKLRALGDNDGTLEAMTAIDASGQHVDDLSRATQVGTRYGVTWVSVPDRAAATTSIRKQFTDDQITRGRKLEGAWWGDGGAYFVCSYARVEDSPGTPHDGQVWFYNPRRQTIELKLRFEYDQNDDAQFDGPDNITVSSRGNGLILAEDGDGKSHLFGATYDGQTYPLARNEINTGTALEPDYSEFCGPVFSPDGNILFASVQTPGVLYAITGNWDRLEGDDD</sequence>
<dbReference type="RefSeq" id="WP_344682920.1">
    <property type="nucleotide sequence ID" value="NZ_BAAAUX010000019.1"/>
</dbReference>
<reference evidence="1 2" key="1">
    <citation type="journal article" date="2019" name="Int. J. Syst. Evol. Microbiol.">
        <title>The Global Catalogue of Microorganisms (GCM) 10K type strain sequencing project: providing services to taxonomists for standard genome sequencing and annotation.</title>
        <authorList>
            <consortium name="The Broad Institute Genomics Platform"/>
            <consortium name="The Broad Institute Genome Sequencing Center for Infectious Disease"/>
            <person name="Wu L."/>
            <person name="Ma J."/>
        </authorList>
    </citation>
    <scope>NUCLEOTIDE SEQUENCE [LARGE SCALE GENOMIC DNA]</scope>
    <source>
        <strain evidence="1 2">JCM 9383</strain>
    </source>
</reference>
<gene>
    <name evidence="1" type="ORF">GCM10010470_45810</name>
</gene>
<dbReference type="Pfam" id="PF05787">
    <property type="entry name" value="PhoX"/>
    <property type="match status" value="2"/>
</dbReference>
<dbReference type="Proteomes" id="UP001500979">
    <property type="component" value="Unassembled WGS sequence"/>
</dbReference>
<dbReference type="InterPro" id="IPR008557">
    <property type="entry name" value="PhoX"/>
</dbReference>
<dbReference type="PROSITE" id="PS51318">
    <property type="entry name" value="TAT"/>
    <property type="match status" value="1"/>
</dbReference>
<dbReference type="PANTHER" id="PTHR35399">
    <property type="entry name" value="SLR8030 PROTEIN"/>
    <property type="match status" value="1"/>
</dbReference>
<evidence type="ECO:0000313" key="1">
    <source>
        <dbReference type="EMBL" id="GAA2805420.1"/>
    </source>
</evidence>
<dbReference type="InterPro" id="IPR006311">
    <property type="entry name" value="TAT_signal"/>
</dbReference>
<dbReference type="SUPFAM" id="SSF63829">
    <property type="entry name" value="Calcium-dependent phosphotriesterase"/>
    <property type="match status" value="1"/>
</dbReference>